<protein>
    <submittedName>
        <fullName evidence="2">Uncharacterized protein</fullName>
    </submittedName>
</protein>
<dbReference type="SUPFAM" id="SSF48452">
    <property type="entry name" value="TPR-like"/>
    <property type="match status" value="1"/>
</dbReference>
<dbReference type="InterPro" id="IPR011990">
    <property type="entry name" value="TPR-like_helical_dom_sf"/>
</dbReference>
<dbReference type="OrthoDB" id="122893at2759"/>
<keyword evidence="3" id="KW-1185">Reference proteome</keyword>
<evidence type="ECO:0000313" key="3">
    <source>
        <dbReference type="Proteomes" id="UP000294530"/>
    </source>
</evidence>
<dbReference type="InterPro" id="IPR019734">
    <property type="entry name" value="TPR_rpt"/>
</dbReference>
<keyword evidence="1" id="KW-0802">TPR repeat</keyword>
<dbReference type="SMART" id="SM00028">
    <property type="entry name" value="TPR"/>
    <property type="match status" value="2"/>
</dbReference>
<dbReference type="GeneID" id="94346579"/>
<dbReference type="Proteomes" id="UP000294530">
    <property type="component" value="Unassembled WGS sequence"/>
</dbReference>
<evidence type="ECO:0000256" key="1">
    <source>
        <dbReference type="PROSITE-ProRule" id="PRU00339"/>
    </source>
</evidence>
<organism evidence="2 3">
    <name type="scientific">Bremia lactucae</name>
    <name type="common">Lettuce downy mildew</name>
    <dbReference type="NCBI Taxonomy" id="4779"/>
    <lineage>
        <taxon>Eukaryota</taxon>
        <taxon>Sar</taxon>
        <taxon>Stramenopiles</taxon>
        <taxon>Oomycota</taxon>
        <taxon>Peronosporomycetes</taxon>
        <taxon>Peronosporales</taxon>
        <taxon>Peronosporaceae</taxon>
        <taxon>Bremia</taxon>
    </lineage>
</organism>
<dbReference type="RefSeq" id="XP_067820763.1">
    <property type="nucleotide sequence ID" value="XM_067960908.1"/>
</dbReference>
<comment type="caution">
    <text evidence="2">The sequence shown here is derived from an EMBL/GenBank/DDBJ whole genome shotgun (WGS) entry which is preliminary data.</text>
</comment>
<dbReference type="EMBL" id="SHOA02000004">
    <property type="protein sequence ID" value="TDH71264.1"/>
    <property type="molecule type" value="Genomic_DNA"/>
</dbReference>
<name>A0A976IGW6_BRELC</name>
<proteinExistence type="predicted"/>
<dbReference type="KEGG" id="blac:94346579"/>
<sequence>MSARLVRMLEVALIRGKGAKVNAFIPRPAPFRALSNAAHATASKTDGFYVSKKAVKTTLLVGAALSAGLYYMKAQENADWKKLKLLLGRSQMSLEKGDIEQFKKVQEKAYGFLKKKFPDDKSVIALAMAIGASHERTDHFSQAIPFYQEALENIALEKRFIHREDLRIVMLDRLGQCYKKVGDLEAAEKHFHQAIEVYDQVKASISLTPGFENEGRIILKLDEDILNVFLHYVILLTVLQRNDDIERARLRLSTIARNSVQLRGEVAKINCQVDDYIALEKIREERKIRKTKSDEGV</sequence>
<dbReference type="Pfam" id="PF13181">
    <property type="entry name" value="TPR_8"/>
    <property type="match status" value="1"/>
</dbReference>
<dbReference type="PROSITE" id="PS50005">
    <property type="entry name" value="TPR"/>
    <property type="match status" value="1"/>
</dbReference>
<accession>A0A976IGW6</accession>
<feature type="repeat" description="TPR" evidence="1">
    <location>
        <begin position="168"/>
        <end position="201"/>
    </location>
</feature>
<evidence type="ECO:0000313" key="2">
    <source>
        <dbReference type="EMBL" id="TDH71264.1"/>
    </source>
</evidence>
<gene>
    <name evidence="2" type="ORF">CCR75_002811</name>
</gene>
<dbReference type="AlphaFoldDB" id="A0A976IGW6"/>
<reference evidence="2 3" key="1">
    <citation type="journal article" date="2021" name="Genome Biol.">
        <title>AFLAP: assembly-free linkage analysis pipeline using k-mers from genome sequencing data.</title>
        <authorList>
            <person name="Fletcher K."/>
            <person name="Zhang L."/>
            <person name="Gil J."/>
            <person name="Han R."/>
            <person name="Cavanaugh K."/>
            <person name="Michelmore R."/>
        </authorList>
    </citation>
    <scope>NUCLEOTIDE SEQUENCE [LARGE SCALE GENOMIC DNA]</scope>
    <source>
        <strain evidence="2 3">SF5</strain>
    </source>
</reference>
<dbReference type="Gene3D" id="1.25.40.10">
    <property type="entry name" value="Tetratricopeptide repeat domain"/>
    <property type="match status" value="1"/>
</dbReference>